<keyword evidence="1" id="KW-0812">Transmembrane</keyword>
<name>A0A0V1FY10_TRIPS</name>
<protein>
    <submittedName>
        <fullName evidence="2">Uncharacterized protein</fullName>
    </submittedName>
</protein>
<dbReference type="Proteomes" id="UP000054995">
    <property type="component" value="Unassembled WGS sequence"/>
</dbReference>
<accession>A0A0V1FY10</accession>
<organism evidence="2 3">
    <name type="scientific">Trichinella pseudospiralis</name>
    <name type="common">Parasitic roundworm</name>
    <dbReference type="NCBI Taxonomy" id="6337"/>
    <lineage>
        <taxon>Eukaryota</taxon>
        <taxon>Metazoa</taxon>
        <taxon>Ecdysozoa</taxon>
        <taxon>Nematoda</taxon>
        <taxon>Enoplea</taxon>
        <taxon>Dorylaimia</taxon>
        <taxon>Trichinellida</taxon>
        <taxon>Trichinellidae</taxon>
        <taxon>Trichinella</taxon>
    </lineage>
</organism>
<reference evidence="2 3" key="1">
    <citation type="submission" date="2015-01" db="EMBL/GenBank/DDBJ databases">
        <title>Evolution of Trichinella species and genotypes.</title>
        <authorList>
            <person name="Korhonen P.K."/>
            <person name="Edoardo P."/>
            <person name="Giuseppe L.R."/>
            <person name="Gasser R.B."/>
        </authorList>
    </citation>
    <scope>NUCLEOTIDE SEQUENCE [LARGE SCALE GENOMIC DNA]</scope>
    <source>
        <strain evidence="2">ISS470</strain>
    </source>
</reference>
<comment type="caution">
    <text evidence="2">The sequence shown here is derived from an EMBL/GenBank/DDBJ whole genome shotgun (WGS) entry which is preliminary data.</text>
</comment>
<proteinExistence type="predicted"/>
<evidence type="ECO:0000313" key="3">
    <source>
        <dbReference type="Proteomes" id="UP000054995"/>
    </source>
</evidence>
<gene>
    <name evidence="2" type="ORF">T4D_13334</name>
</gene>
<dbReference type="EMBL" id="JYDT01000017">
    <property type="protein sequence ID" value="KRY90951.1"/>
    <property type="molecule type" value="Genomic_DNA"/>
</dbReference>
<dbReference type="AlphaFoldDB" id="A0A0V1FY10"/>
<evidence type="ECO:0000256" key="1">
    <source>
        <dbReference type="SAM" id="Phobius"/>
    </source>
</evidence>
<keyword evidence="1" id="KW-0472">Membrane</keyword>
<evidence type="ECO:0000313" key="2">
    <source>
        <dbReference type="EMBL" id="KRY90951.1"/>
    </source>
</evidence>
<keyword evidence="3" id="KW-1185">Reference proteome</keyword>
<keyword evidence="1" id="KW-1133">Transmembrane helix</keyword>
<feature type="transmembrane region" description="Helical" evidence="1">
    <location>
        <begin position="12"/>
        <end position="30"/>
    </location>
</feature>
<sequence length="83" mass="9444">MTDMRNVYHDLIGMQSPTYLLMSFGLILKLQLLMKNAEYFSVAAVWLHPNHFQLCEFVHLLSAMTAGACRISCLGFLNFSIIC</sequence>